<dbReference type="PANTHER" id="PTHR11269">
    <property type="entry name" value="PERIOD CIRCADIAN PROTEIN"/>
    <property type="match status" value="1"/>
</dbReference>
<dbReference type="STRING" id="104452.A0A0L7LHT5"/>
<reference evidence="9 10" key="1">
    <citation type="journal article" date="2015" name="Genome Biol. Evol.">
        <title>The genome of winter moth (Operophtera brumata) provides a genomic perspective on sexual dimorphism and phenology.</title>
        <authorList>
            <person name="Derks M.F."/>
            <person name="Smit S."/>
            <person name="Salis L."/>
            <person name="Schijlen E."/>
            <person name="Bossers A."/>
            <person name="Mateman C."/>
            <person name="Pijl A.S."/>
            <person name="de Ridder D."/>
            <person name="Groenen M.A."/>
            <person name="Visser M.E."/>
            <person name="Megens H.J."/>
        </authorList>
    </citation>
    <scope>NUCLEOTIDE SEQUENCE [LARGE SCALE GENOMIC DNA]</scope>
    <source>
        <strain evidence="9">WM2013NL</strain>
        <tissue evidence="9">Head and thorax</tissue>
    </source>
</reference>
<dbReference type="GO" id="GO:0005737">
    <property type="term" value="C:cytoplasm"/>
    <property type="evidence" value="ECO:0007669"/>
    <property type="project" value="TreeGrafter"/>
</dbReference>
<keyword evidence="10" id="KW-1185">Reference proteome</keyword>
<evidence type="ECO:0000256" key="2">
    <source>
        <dbReference type="ARBA" id="ARBA00022553"/>
    </source>
</evidence>
<dbReference type="Pfam" id="PF00989">
    <property type="entry name" value="PAS"/>
    <property type="match status" value="1"/>
</dbReference>
<dbReference type="SUPFAM" id="SSF55785">
    <property type="entry name" value="PYP-like sensor domain (PAS domain)"/>
    <property type="match status" value="2"/>
</dbReference>
<comment type="subcellular location">
    <subcellularLocation>
        <location evidence="1">Nucleus</location>
    </subcellularLocation>
</comment>
<dbReference type="GO" id="GO:0043153">
    <property type="term" value="P:entrainment of circadian clock by photoperiod"/>
    <property type="evidence" value="ECO:0007669"/>
    <property type="project" value="TreeGrafter"/>
</dbReference>
<accession>A0A0L7LHT5</accession>
<evidence type="ECO:0000259" key="8">
    <source>
        <dbReference type="PROSITE" id="PS50112"/>
    </source>
</evidence>
<evidence type="ECO:0000256" key="6">
    <source>
        <dbReference type="ARBA" id="ARBA00040849"/>
    </source>
</evidence>
<dbReference type="GO" id="GO:0001222">
    <property type="term" value="F:transcription corepressor binding"/>
    <property type="evidence" value="ECO:0007669"/>
    <property type="project" value="TreeGrafter"/>
</dbReference>
<dbReference type="AlphaFoldDB" id="A0A0L7LHT5"/>
<dbReference type="InterPro" id="IPR000014">
    <property type="entry name" value="PAS"/>
</dbReference>
<keyword evidence="3" id="KW-0677">Repeat</keyword>
<evidence type="ECO:0000256" key="7">
    <source>
        <dbReference type="SAM" id="MobiDB-lite"/>
    </source>
</evidence>
<protein>
    <recommendedName>
        <fullName evidence="6">Period circadian protein</fullName>
    </recommendedName>
</protein>
<dbReference type="PANTHER" id="PTHR11269:SF16">
    <property type="entry name" value="PERIOD CIRCADIAN PROTEIN"/>
    <property type="match status" value="1"/>
</dbReference>
<feature type="domain" description="PAS" evidence="8">
    <location>
        <begin position="291"/>
        <end position="340"/>
    </location>
</feature>
<dbReference type="Gene3D" id="1.20.5.770">
    <property type="entry name" value="Single helix bin"/>
    <property type="match status" value="1"/>
</dbReference>
<dbReference type="GO" id="GO:0005634">
    <property type="term" value="C:nucleus"/>
    <property type="evidence" value="ECO:0007669"/>
    <property type="project" value="UniProtKB-SubCell"/>
</dbReference>
<comment type="caution">
    <text evidence="9">The sequence shown here is derived from an EMBL/GenBank/DDBJ whole genome shotgun (WGS) entry which is preliminary data.</text>
</comment>
<dbReference type="CDD" id="cd00130">
    <property type="entry name" value="PAS"/>
    <property type="match status" value="2"/>
</dbReference>
<evidence type="ECO:0000313" key="9">
    <source>
        <dbReference type="EMBL" id="KOB75118.1"/>
    </source>
</evidence>
<proteinExistence type="predicted"/>
<keyword evidence="4" id="KW-0090">Biological rhythms</keyword>
<dbReference type="Pfam" id="PF14598">
    <property type="entry name" value="PAS_11"/>
    <property type="match status" value="1"/>
</dbReference>
<keyword evidence="5" id="KW-0539">Nucleus</keyword>
<evidence type="ECO:0000256" key="3">
    <source>
        <dbReference type="ARBA" id="ARBA00022737"/>
    </source>
</evidence>
<evidence type="ECO:0000256" key="4">
    <source>
        <dbReference type="ARBA" id="ARBA00023108"/>
    </source>
</evidence>
<feature type="domain" description="PAS" evidence="8">
    <location>
        <begin position="149"/>
        <end position="198"/>
    </location>
</feature>
<evidence type="ECO:0000256" key="1">
    <source>
        <dbReference type="ARBA" id="ARBA00004123"/>
    </source>
</evidence>
<dbReference type="GO" id="GO:0000122">
    <property type="term" value="P:negative regulation of transcription by RNA polymerase II"/>
    <property type="evidence" value="ECO:0007669"/>
    <property type="project" value="TreeGrafter"/>
</dbReference>
<feature type="compositionally biased region" description="Low complexity" evidence="7">
    <location>
        <begin position="1"/>
        <end position="29"/>
    </location>
</feature>
<dbReference type="PROSITE" id="PS50112">
    <property type="entry name" value="PAS"/>
    <property type="match status" value="2"/>
</dbReference>
<dbReference type="InterPro" id="IPR050760">
    <property type="entry name" value="Period_circadian_regulator"/>
</dbReference>
<evidence type="ECO:0000313" key="10">
    <source>
        <dbReference type="Proteomes" id="UP000037510"/>
    </source>
</evidence>
<dbReference type="InterPro" id="IPR035965">
    <property type="entry name" value="PAS-like_dom_sf"/>
</dbReference>
<dbReference type="SMART" id="SM00091">
    <property type="entry name" value="PAS"/>
    <property type="match status" value="2"/>
</dbReference>
<feature type="region of interest" description="Disordered" evidence="7">
    <location>
        <begin position="1"/>
        <end position="58"/>
    </location>
</feature>
<dbReference type="EMBL" id="JTDY01001017">
    <property type="protein sequence ID" value="KOB75118.1"/>
    <property type="molecule type" value="Genomic_DNA"/>
</dbReference>
<dbReference type="GO" id="GO:0000976">
    <property type="term" value="F:transcription cis-regulatory region binding"/>
    <property type="evidence" value="ECO:0007669"/>
    <property type="project" value="TreeGrafter"/>
</dbReference>
<name>A0A0L7LHT5_OPEBR</name>
<sequence length="709" mass="79218">MSHSSSTHSGSNSSGSSGYGGKPSTSGSSNKQEQPIKKDKDAKKKKQPQTEVKAVEEPVVVECRPPEPTPLPDVPKEEINDVVETPSLPLALPEKAVENMDVSVSELTTNKDETQIATIQASTSVSLETSCQVANIDSDGFSCAVSMHDGVVMYTTQNLTTNLGFPKDMWIGRSFIDFVHPSDRNTFASQITNGLAVPKIVNDKQDKVRTPGIVNSTMVCRIRQYRSLGIGFGVKDRMVAYKPFLLKFSFKDIHDDDGKIVYLIIQATPIGSAFKCKLFFQSIRLCMFVVNGILEYMDIASVPYLGYLPQDIQNQDALLLYHPDDLPYLKMVYETIVREGHVADTLPYRMLTQNGDYVKLKTEWSSFINPWSMKLEFVLGKHRILEGPAAPDVFLPPKPTKPMKTSEEDRMKMEYANMHRENIVRILNNVLTKPAENAKQQMSKRCQDLAMIMESLLEDQPKTEEDLRIEIQEPDLHCFERDSVMLGGISPHHDYNDSKSSTGTPLSYNQLNYNENLQRYFDSHQNYCFEESSIVPDNSANDVEETKQSTSNYRLSLAQSSESLEADSSGSSSAVLHGFGPTVALGSFHPRRLTVTLLTKHNNEMEKELARSHREGRCISKVERALQTRQKKKEHLARCNATFQPTMAGAASEPAQSHALKRSSKTIHAEVAHKQHCSQTRQSRRRQTVAASQLSSMAATTVAITLLVV</sequence>
<keyword evidence="2" id="KW-0597">Phosphoprotein</keyword>
<organism evidence="9 10">
    <name type="scientific">Operophtera brumata</name>
    <name type="common">Winter moth</name>
    <name type="synonym">Phalaena brumata</name>
    <dbReference type="NCBI Taxonomy" id="104452"/>
    <lineage>
        <taxon>Eukaryota</taxon>
        <taxon>Metazoa</taxon>
        <taxon>Ecdysozoa</taxon>
        <taxon>Arthropoda</taxon>
        <taxon>Hexapoda</taxon>
        <taxon>Insecta</taxon>
        <taxon>Pterygota</taxon>
        <taxon>Neoptera</taxon>
        <taxon>Endopterygota</taxon>
        <taxon>Lepidoptera</taxon>
        <taxon>Glossata</taxon>
        <taxon>Ditrysia</taxon>
        <taxon>Geometroidea</taxon>
        <taxon>Geometridae</taxon>
        <taxon>Larentiinae</taxon>
        <taxon>Operophtera</taxon>
    </lineage>
</organism>
<evidence type="ECO:0000256" key="5">
    <source>
        <dbReference type="ARBA" id="ARBA00023242"/>
    </source>
</evidence>
<dbReference type="GO" id="GO:0032922">
    <property type="term" value="P:circadian regulation of gene expression"/>
    <property type="evidence" value="ECO:0007669"/>
    <property type="project" value="TreeGrafter"/>
</dbReference>
<dbReference type="InterPro" id="IPR013767">
    <property type="entry name" value="PAS_fold"/>
</dbReference>
<dbReference type="Gene3D" id="3.30.450.20">
    <property type="entry name" value="PAS domain"/>
    <property type="match status" value="2"/>
</dbReference>
<gene>
    <name evidence="9" type="ORF">OBRU01_08044</name>
</gene>
<dbReference type="Proteomes" id="UP000037510">
    <property type="component" value="Unassembled WGS sequence"/>
</dbReference>